<dbReference type="Pfam" id="PF00581">
    <property type="entry name" value="Rhodanese"/>
    <property type="match status" value="1"/>
</dbReference>
<dbReference type="InterPro" id="IPR020936">
    <property type="entry name" value="TrhO"/>
</dbReference>
<reference evidence="3 4" key="1">
    <citation type="submission" date="2023-08" db="EMBL/GenBank/DDBJ databases">
        <title>Alcaligenaceae gen. nov., a novel taxon isolated from the sludge of Yixing Pesticide Factory.</title>
        <authorList>
            <person name="Ruan L."/>
        </authorList>
    </citation>
    <scope>NUCLEOTIDE SEQUENCE [LARGE SCALE GENOMIC DNA]</scope>
    <source>
        <strain evidence="3 4">LG-2</strain>
    </source>
</reference>
<comment type="caution">
    <text evidence="3">The sequence shown here is derived from an EMBL/GenBank/DDBJ whole genome shotgun (WGS) entry which is preliminary data.</text>
</comment>
<proteinExistence type="inferred from homology"/>
<dbReference type="SUPFAM" id="SSF52821">
    <property type="entry name" value="Rhodanese/Cell cycle control phosphatase"/>
    <property type="match status" value="1"/>
</dbReference>
<accession>A0ABU1D3U6</accession>
<dbReference type="EMBL" id="JAUZQE010000006">
    <property type="protein sequence ID" value="MDR4125095.1"/>
    <property type="molecule type" value="Genomic_DNA"/>
</dbReference>
<gene>
    <name evidence="1" type="primary">trhO</name>
    <name evidence="3" type="ORF">Q8947_03730</name>
</gene>
<keyword evidence="4" id="KW-1185">Reference proteome</keyword>
<dbReference type="PANTHER" id="PTHR43268:SF3">
    <property type="entry name" value="RHODANESE-LIKE DOMAIN-CONTAINING PROTEIN 7-RELATED"/>
    <property type="match status" value="1"/>
</dbReference>
<dbReference type="Proteomes" id="UP001232156">
    <property type="component" value="Unassembled WGS sequence"/>
</dbReference>
<name>A0ABU1D3U6_9BURK</name>
<dbReference type="InterPro" id="IPR036873">
    <property type="entry name" value="Rhodanese-like_dom_sf"/>
</dbReference>
<comment type="catalytic activity">
    <reaction evidence="1">
        <text>uridine(34) in tRNA + AH2 + O2 = 5-hydroxyuridine(34) in tRNA + A + H2O</text>
        <dbReference type="Rhea" id="RHEA:64224"/>
        <dbReference type="Rhea" id="RHEA-COMP:11727"/>
        <dbReference type="Rhea" id="RHEA-COMP:13381"/>
        <dbReference type="ChEBI" id="CHEBI:13193"/>
        <dbReference type="ChEBI" id="CHEBI:15377"/>
        <dbReference type="ChEBI" id="CHEBI:15379"/>
        <dbReference type="ChEBI" id="CHEBI:17499"/>
        <dbReference type="ChEBI" id="CHEBI:65315"/>
        <dbReference type="ChEBI" id="CHEBI:136877"/>
    </reaction>
</comment>
<protein>
    <recommendedName>
        <fullName evidence="1">tRNA uridine(34) hydroxylase</fullName>
        <ecNumber evidence="1">1.14.-.-</ecNumber>
    </recommendedName>
    <alternativeName>
        <fullName evidence="1">tRNA hydroxylation protein O</fullName>
    </alternativeName>
</protein>
<evidence type="ECO:0000313" key="3">
    <source>
        <dbReference type="EMBL" id="MDR4125095.1"/>
    </source>
</evidence>
<dbReference type="InterPro" id="IPR040503">
    <property type="entry name" value="TRHO_N"/>
</dbReference>
<dbReference type="EC" id="1.14.-.-" evidence="1"/>
<dbReference type="RefSeq" id="WP_347286489.1">
    <property type="nucleotide sequence ID" value="NZ_JAUZQE010000006.1"/>
</dbReference>
<evidence type="ECO:0000256" key="1">
    <source>
        <dbReference type="HAMAP-Rule" id="MF_00469"/>
    </source>
</evidence>
<feature type="domain" description="Rhodanese" evidence="2">
    <location>
        <begin position="123"/>
        <end position="221"/>
    </location>
</feature>
<dbReference type="NCBIfam" id="NF001136">
    <property type="entry name" value="PRK00142.1-4"/>
    <property type="match status" value="1"/>
</dbReference>
<keyword evidence="1" id="KW-0819">tRNA processing</keyword>
<dbReference type="PANTHER" id="PTHR43268">
    <property type="entry name" value="THIOSULFATE SULFURTRANSFERASE/RHODANESE-LIKE DOMAIN-CONTAINING PROTEIN 2"/>
    <property type="match status" value="1"/>
</dbReference>
<organism evidence="3 4">
    <name type="scientific">Yanghanlia caeni</name>
    <dbReference type="NCBI Taxonomy" id="3064283"/>
    <lineage>
        <taxon>Bacteria</taxon>
        <taxon>Pseudomonadati</taxon>
        <taxon>Pseudomonadota</taxon>
        <taxon>Betaproteobacteria</taxon>
        <taxon>Burkholderiales</taxon>
        <taxon>Alcaligenaceae</taxon>
        <taxon>Yanghanlia</taxon>
    </lineage>
</organism>
<dbReference type="PROSITE" id="PS50206">
    <property type="entry name" value="RHODANESE_3"/>
    <property type="match status" value="1"/>
</dbReference>
<comment type="similarity">
    <text evidence="1">Belongs to the TrhO family.</text>
</comment>
<dbReference type="Gene3D" id="3.30.70.100">
    <property type="match status" value="1"/>
</dbReference>
<evidence type="ECO:0000313" key="4">
    <source>
        <dbReference type="Proteomes" id="UP001232156"/>
    </source>
</evidence>
<evidence type="ECO:0000259" key="2">
    <source>
        <dbReference type="PROSITE" id="PS50206"/>
    </source>
</evidence>
<keyword evidence="1" id="KW-0560">Oxidoreductase</keyword>
<dbReference type="HAMAP" id="MF_00469">
    <property type="entry name" value="TrhO"/>
    <property type="match status" value="1"/>
</dbReference>
<sequence length="352" mass="39308">MADFLVAALYKFVHLPDFRALRAPLLEFCEKQGVKGTLLLAEEGINGTIAGSEAGIRAVLQRLRDEPGLADLSHKESWAPRMPFYRMKVKLKREIVTMGIPNVQAATMAGIYVKPEDWNSLISDPDVVLVDTRNDYEYRIGTFEGAINPETRSFTEFPGWVEAQRKEGGVLHGKRKVAMFCTGGIRCEKSTAYMRTLGYDEVYHLEGGILKYLETVPEDGSLWRGDCFVFDERVSVRHGLKPGNYEFCRACREPLSPEDKAAGHYIEGVSCIHCHDKHTPEQKQRFAERQRQVELARARAERHIGERVELKKQAKARALAEAKARREARLAARRAAAAAAAAASGHAEGGPV</sequence>
<dbReference type="CDD" id="cd01518">
    <property type="entry name" value="RHOD_YceA"/>
    <property type="match status" value="1"/>
</dbReference>
<dbReference type="Gene3D" id="3.40.250.10">
    <property type="entry name" value="Rhodanese-like domain"/>
    <property type="match status" value="1"/>
</dbReference>
<dbReference type="SMART" id="SM00450">
    <property type="entry name" value="RHOD"/>
    <property type="match status" value="1"/>
</dbReference>
<comment type="function">
    <text evidence="1">Catalyzes oxygen-dependent 5-hydroxyuridine (ho5U) modification at position 34 in tRNAs.</text>
</comment>
<dbReference type="Pfam" id="PF17773">
    <property type="entry name" value="UPF0176_N"/>
    <property type="match status" value="1"/>
</dbReference>
<dbReference type="InterPro" id="IPR001763">
    <property type="entry name" value="Rhodanese-like_dom"/>
</dbReference>